<dbReference type="Proteomes" id="UP000606600">
    <property type="component" value="Unassembled WGS sequence"/>
</dbReference>
<comment type="caution">
    <text evidence="1">The sequence shown here is derived from an EMBL/GenBank/DDBJ whole genome shotgun (WGS) entry which is preliminary data.</text>
</comment>
<keyword evidence="2" id="KW-1185">Reference proteome</keyword>
<gene>
    <name evidence="1" type="ORF">IDJ77_20985</name>
</gene>
<evidence type="ECO:0000313" key="2">
    <source>
        <dbReference type="Proteomes" id="UP000606600"/>
    </source>
</evidence>
<dbReference type="RefSeq" id="WP_191190949.1">
    <property type="nucleotide sequence ID" value="NZ_JACWMY010000012.1"/>
</dbReference>
<organism evidence="1 2">
    <name type="scientific">Mucilaginibacter pankratovii</name>
    <dbReference type="NCBI Taxonomy" id="2772110"/>
    <lineage>
        <taxon>Bacteria</taxon>
        <taxon>Pseudomonadati</taxon>
        <taxon>Bacteroidota</taxon>
        <taxon>Sphingobacteriia</taxon>
        <taxon>Sphingobacteriales</taxon>
        <taxon>Sphingobacteriaceae</taxon>
        <taxon>Mucilaginibacter</taxon>
    </lineage>
</organism>
<name>A0ABR7WVI6_9SPHI</name>
<protein>
    <submittedName>
        <fullName evidence="1">Uncharacterized protein</fullName>
    </submittedName>
</protein>
<evidence type="ECO:0000313" key="1">
    <source>
        <dbReference type="EMBL" id="MBD1366301.1"/>
    </source>
</evidence>
<reference evidence="1 2" key="1">
    <citation type="submission" date="2020-09" db="EMBL/GenBank/DDBJ databases">
        <title>Novel species of Mucilaginibacter isolated from a glacier on the Tibetan Plateau.</title>
        <authorList>
            <person name="Liu Q."/>
            <person name="Xin Y.-H."/>
        </authorList>
    </citation>
    <scope>NUCLEOTIDE SEQUENCE [LARGE SCALE GENOMIC DNA]</scope>
    <source>
        <strain evidence="1 2">ZT4R22</strain>
    </source>
</reference>
<sequence length="67" mass="7699">MGGVMTTPELKEEIIKELDNIPEASLKDVLELIIKIQQKHYIDVTKLDEYVDAIISENRGLFKRLAE</sequence>
<dbReference type="EMBL" id="JACWMY010000012">
    <property type="protein sequence ID" value="MBD1366301.1"/>
    <property type="molecule type" value="Genomic_DNA"/>
</dbReference>
<accession>A0ABR7WVI6</accession>
<proteinExistence type="predicted"/>